<dbReference type="PANTHER" id="PTHR35038">
    <property type="entry name" value="DISSIMILATORY SULFITE REDUCTASE SIRA"/>
    <property type="match status" value="1"/>
</dbReference>
<dbReference type="InterPro" id="IPR036280">
    <property type="entry name" value="Multihaem_cyt_sf"/>
</dbReference>
<dbReference type="RefSeq" id="WP_073063265.1">
    <property type="nucleotide sequence ID" value="NZ_FRCK01000002.1"/>
</dbReference>
<dbReference type="InterPro" id="IPR051829">
    <property type="entry name" value="Multiheme_Cytochr_ET"/>
</dbReference>
<dbReference type="Proteomes" id="UP000184444">
    <property type="component" value="Unassembled WGS sequence"/>
</dbReference>
<organism evidence="3 4">
    <name type="scientific">Paracoccus solventivorans</name>
    <dbReference type="NCBI Taxonomy" id="53463"/>
    <lineage>
        <taxon>Bacteria</taxon>
        <taxon>Pseudomonadati</taxon>
        <taxon>Pseudomonadota</taxon>
        <taxon>Alphaproteobacteria</taxon>
        <taxon>Rhodobacterales</taxon>
        <taxon>Paracoccaceae</taxon>
        <taxon>Paracoccus</taxon>
    </lineage>
</organism>
<protein>
    <submittedName>
        <fullName evidence="3">Uncharacterized protein</fullName>
    </submittedName>
</protein>
<dbReference type="OrthoDB" id="29411at2"/>
<accession>A0A1M7EYK6</accession>
<dbReference type="EMBL" id="FRCK01000002">
    <property type="protein sequence ID" value="SHL96801.1"/>
    <property type="molecule type" value="Genomic_DNA"/>
</dbReference>
<dbReference type="Gene3D" id="1.10.1130.10">
    <property type="entry name" value="Flavocytochrome C3, Chain A"/>
    <property type="match status" value="1"/>
</dbReference>
<evidence type="ECO:0000256" key="2">
    <source>
        <dbReference type="SAM" id="SignalP"/>
    </source>
</evidence>
<reference evidence="4" key="1">
    <citation type="submission" date="2016-11" db="EMBL/GenBank/DDBJ databases">
        <authorList>
            <person name="Varghese N."/>
            <person name="Submissions S."/>
        </authorList>
    </citation>
    <scope>NUCLEOTIDE SEQUENCE [LARGE SCALE GENOMIC DNA]</scope>
    <source>
        <strain evidence="4">DSM 6637</strain>
    </source>
</reference>
<name>A0A1M7EYK6_9RHOB</name>
<keyword evidence="1 2" id="KW-0732">Signal</keyword>
<dbReference type="PANTHER" id="PTHR35038:SF8">
    <property type="entry name" value="C-TYPE POLYHEME CYTOCHROME OMCC"/>
    <property type="match status" value="1"/>
</dbReference>
<evidence type="ECO:0000313" key="4">
    <source>
        <dbReference type="Proteomes" id="UP000184444"/>
    </source>
</evidence>
<evidence type="ECO:0000313" key="3">
    <source>
        <dbReference type="EMBL" id="SHL96801.1"/>
    </source>
</evidence>
<feature type="signal peptide" evidence="2">
    <location>
        <begin position="1"/>
        <end position="20"/>
    </location>
</feature>
<sequence>MRRILIPLVALCTILPAASAYLSHTMSSNAQEANGETPIYVMPKSGPFAPEQVAIPQSEYIAAWARSGHSDASSVSFSYWNDAGSIPPVCSVCHSGVGFRSFHGLDGSTPGLPEHPVPVGGVVDCETCHNPGLASISAISLPSGLSHPVNAGEASCMTCHQSRAAGAMVERAVSGKAEDTPDPALTFINPHYATAAATLLGGYGGMGYQYAGKDYSGRFLHARPVSTCASCHDPHSLSVAEETCLTCHADGKAENIRISRNSFDGSGDLKKGIRADIAANAARLMGMLEDYATRVAGVPIHYDGHQHPYFFTDANGDGVADLADGKPVPYNAWTPRLLRAAYNWKFIGSDAGIHVHNPHYALELLYDSMEDLADPLDIDFAGLNLMR</sequence>
<proteinExistence type="predicted"/>
<dbReference type="SUPFAM" id="SSF48695">
    <property type="entry name" value="Multiheme cytochromes"/>
    <property type="match status" value="1"/>
</dbReference>
<evidence type="ECO:0000256" key="1">
    <source>
        <dbReference type="ARBA" id="ARBA00022729"/>
    </source>
</evidence>
<dbReference type="AlphaFoldDB" id="A0A1M7EYK6"/>
<gene>
    <name evidence="3" type="ORF">SAMN05444389_102411</name>
</gene>
<keyword evidence="4" id="KW-1185">Reference proteome</keyword>
<feature type="chain" id="PRO_5012138808" evidence="2">
    <location>
        <begin position="21"/>
        <end position="387"/>
    </location>
</feature>
<dbReference type="GO" id="GO:0016491">
    <property type="term" value="F:oxidoreductase activity"/>
    <property type="evidence" value="ECO:0007669"/>
    <property type="project" value="TreeGrafter"/>
</dbReference>
<dbReference type="STRING" id="53463.SAMN05444389_102411"/>